<dbReference type="EMBL" id="WTVR01000003">
    <property type="protein sequence ID" value="NMF87210.1"/>
    <property type="molecule type" value="Genomic_DNA"/>
</dbReference>
<evidence type="ECO:0000313" key="2">
    <source>
        <dbReference type="Proteomes" id="UP000652074"/>
    </source>
</evidence>
<proteinExistence type="predicted"/>
<keyword evidence="2" id="KW-1185">Reference proteome</keyword>
<sequence>MTHLTIHDLPVTEDLDAEDMSAVRGGIWDYSNRLGLLGQMLEDQQDRNYGDPFHPTTLDAAAHQALEGWVSIP</sequence>
<reference evidence="1 2" key="1">
    <citation type="submission" date="2019-12" db="EMBL/GenBank/DDBJ databases">
        <title>Comparative genomics gives insights into the taxonomy of the Azoarcus-Aromatoleum group and reveals separate origins of nif in the plant-associated Azoarcus and non-plant-associated Aromatoleum sub-groups.</title>
        <authorList>
            <person name="Lafos M."/>
            <person name="Maluk M."/>
            <person name="Batista M."/>
            <person name="Junghare M."/>
            <person name="Carmona M."/>
            <person name="Faoro H."/>
            <person name="Cruz L.M."/>
            <person name="Battistoni F."/>
            <person name="De Souza E."/>
            <person name="Pedrosa F."/>
            <person name="Chen W.-M."/>
            <person name="Poole P.S."/>
            <person name="Dixon R.A."/>
            <person name="James E.K."/>
        </authorList>
    </citation>
    <scope>NUCLEOTIDE SEQUENCE [LARGE SCALE GENOMIC DNA]</scope>
    <source>
        <strain evidence="1 2">ToN1</strain>
    </source>
</reference>
<dbReference type="RefSeq" id="WP_169204652.1">
    <property type="nucleotide sequence ID" value="NZ_CP059560.1"/>
</dbReference>
<comment type="caution">
    <text evidence="1">The sequence shown here is derived from an EMBL/GenBank/DDBJ whole genome shotgun (WGS) entry which is preliminary data.</text>
</comment>
<protein>
    <submittedName>
        <fullName evidence="1">Uncharacterized protein</fullName>
    </submittedName>
</protein>
<name>A0ABX1MLF8_9RHOO</name>
<evidence type="ECO:0000313" key="1">
    <source>
        <dbReference type="EMBL" id="NMF87210.1"/>
    </source>
</evidence>
<accession>A0ABX1MLF8</accession>
<dbReference type="Proteomes" id="UP000652074">
    <property type="component" value="Unassembled WGS sequence"/>
</dbReference>
<gene>
    <name evidence="1" type="ORF">GPA26_01820</name>
</gene>
<organism evidence="1 2">
    <name type="scientific">Aromatoleum petrolei</name>
    <dbReference type="NCBI Taxonomy" id="76116"/>
    <lineage>
        <taxon>Bacteria</taxon>
        <taxon>Pseudomonadati</taxon>
        <taxon>Pseudomonadota</taxon>
        <taxon>Betaproteobacteria</taxon>
        <taxon>Rhodocyclales</taxon>
        <taxon>Rhodocyclaceae</taxon>
        <taxon>Aromatoleum</taxon>
    </lineage>
</organism>